<keyword evidence="3" id="KW-1185">Reference proteome</keyword>
<name>A0A167GX97_CALVF</name>
<dbReference type="EMBL" id="KV417330">
    <property type="protein sequence ID" value="KZO91005.1"/>
    <property type="molecule type" value="Genomic_DNA"/>
</dbReference>
<evidence type="ECO:0000256" key="1">
    <source>
        <dbReference type="SAM" id="SignalP"/>
    </source>
</evidence>
<gene>
    <name evidence="2" type="ORF">CALVIDRAFT_369766</name>
</gene>
<feature type="signal peptide" evidence="1">
    <location>
        <begin position="1"/>
        <end position="25"/>
    </location>
</feature>
<evidence type="ECO:0000313" key="2">
    <source>
        <dbReference type="EMBL" id="KZO91005.1"/>
    </source>
</evidence>
<dbReference type="Proteomes" id="UP000076738">
    <property type="component" value="Unassembled WGS sequence"/>
</dbReference>
<evidence type="ECO:0000313" key="3">
    <source>
        <dbReference type="Proteomes" id="UP000076738"/>
    </source>
</evidence>
<organism evidence="2 3">
    <name type="scientific">Calocera viscosa (strain TUFC12733)</name>
    <dbReference type="NCBI Taxonomy" id="1330018"/>
    <lineage>
        <taxon>Eukaryota</taxon>
        <taxon>Fungi</taxon>
        <taxon>Dikarya</taxon>
        <taxon>Basidiomycota</taxon>
        <taxon>Agaricomycotina</taxon>
        <taxon>Dacrymycetes</taxon>
        <taxon>Dacrymycetales</taxon>
        <taxon>Dacrymycetaceae</taxon>
        <taxon>Calocera</taxon>
    </lineage>
</organism>
<dbReference type="AlphaFoldDB" id="A0A167GX97"/>
<feature type="chain" id="PRO_5007887150" evidence="1">
    <location>
        <begin position="26"/>
        <end position="149"/>
    </location>
</feature>
<keyword evidence="1" id="KW-0732">Signal</keyword>
<reference evidence="2 3" key="1">
    <citation type="journal article" date="2016" name="Mol. Biol. Evol.">
        <title>Comparative Genomics of Early-Diverging Mushroom-Forming Fungi Provides Insights into the Origins of Lignocellulose Decay Capabilities.</title>
        <authorList>
            <person name="Nagy L.G."/>
            <person name="Riley R."/>
            <person name="Tritt A."/>
            <person name="Adam C."/>
            <person name="Daum C."/>
            <person name="Floudas D."/>
            <person name="Sun H."/>
            <person name="Yadav J.S."/>
            <person name="Pangilinan J."/>
            <person name="Larsson K.H."/>
            <person name="Matsuura K."/>
            <person name="Barry K."/>
            <person name="Labutti K."/>
            <person name="Kuo R."/>
            <person name="Ohm R.A."/>
            <person name="Bhattacharya S.S."/>
            <person name="Shirouzu T."/>
            <person name="Yoshinaga Y."/>
            <person name="Martin F.M."/>
            <person name="Grigoriev I.V."/>
            <person name="Hibbett D.S."/>
        </authorList>
    </citation>
    <scope>NUCLEOTIDE SEQUENCE [LARGE SCALE GENOMIC DNA]</scope>
    <source>
        <strain evidence="2 3">TUFC12733</strain>
    </source>
</reference>
<proteinExistence type="predicted"/>
<sequence>MASSTTGHLPLPLVLFQLLWHPLSSLHFPPSQCSLQDIGCPSLGRNPAHNGYHQAAGPFLGGCNGGVLADQVGSSPDSWSAKCTGWERLIQCMHQITHHICKHSSLKSSVITLVSSSTSQWKDTTWLAFLLVDTIDGHLLNRTKRFHER</sequence>
<accession>A0A167GX97</accession>
<protein>
    <submittedName>
        <fullName evidence="2">Uncharacterized protein</fullName>
    </submittedName>
</protein>